<keyword evidence="1" id="KW-0812">Transmembrane</keyword>
<comment type="caution">
    <text evidence="2">The sequence shown here is derived from an EMBL/GenBank/DDBJ whole genome shotgun (WGS) entry which is preliminary data.</text>
</comment>
<feature type="transmembrane region" description="Helical" evidence="1">
    <location>
        <begin position="96"/>
        <end position="126"/>
    </location>
</feature>
<sequence>MSAVPHTDEKRRPSDDFKSSDTLIGTAKTHHRAAAAVEASTLRYRHRALWLLAFYTPLLVIPWALSCVLVYHPIDGSSYYDQSGFPKGSLKLHRRLINALAVLNSVAGIVTIPLISALIAQAAVVYTQRRRNSTSLSIRQTFALADRGWSNLGVLQEAWPPWGSRSNSRGGASSHFLWLSAMFLLLCAVQQPFREGFMSNEPTLVMTSDDNPLLSTSSGFQLTHRLLGFDPEPYDLATIPEDIVVQDVMGSLADLNRYEIPTNLWPDFGGEVPLRVDFSTSITSSMLGPWMRPSSDYFVSALLNGSTTGVLRHRAMRLNSTVLCREIAQSEFPSQCSGEGPFSASFTRGEQLAVRVCLPGRRGFYPWQLTRNRQSIAEDMYIDVAVVNSNISSFTRRCTARTTRGYFELGNYRNGFMHGNLMERFEEPDRYAKNSKYNDWLSIYWRDGNEFSQYTRWFKGRWRRPSAEDKLTDIPKWPEPQFLQEAWPTIPGSSNPNRTMSGPLMTAIVAMFGERSLLAAVNSSSNATSAFSQLCQSGRLPFATFDNYRSHGRACANTTDAAADDAITSIMTNFMNLTFNRSESSRESRDQHLEASVFLANRAMLLRTVQNTQEFTARTIRTAPGTYIQRPTITTAGMIVVSILVLFQLIGLAYLVWYIYQVPTWTAMLDALAIARITNSLDKGDIPAIGSLTEKDLRRLGELNGSVGIVEGDSMDDMEDPAVRRELELGLGASGVFHRRLAKFRMTRSQGSPGLRGGEMEMDCQCEGCRRRRAVAESSSAASSFQ</sequence>
<feature type="transmembrane region" description="Helical" evidence="1">
    <location>
        <begin position="636"/>
        <end position="660"/>
    </location>
</feature>
<evidence type="ECO:0000313" key="2">
    <source>
        <dbReference type="EMBL" id="KAH7091064.1"/>
    </source>
</evidence>
<dbReference type="OrthoDB" id="5381672at2759"/>
<dbReference type="EMBL" id="JAGMVJ010000004">
    <property type="protein sequence ID" value="KAH7091064.1"/>
    <property type="molecule type" value="Genomic_DNA"/>
</dbReference>
<dbReference type="Proteomes" id="UP000813461">
    <property type="component" value="Unassembled WGS sequence"/>
</dbReference>
<proteinExistence type="predicted"/>
<feature type="transmembrane region" description="Helical" evidence="1">
    <location>
        <begin position="49"/>
        <end position="71"/>
    </location>
</feature>
<reference evidence="2" key="1">
    <citation type="journal article" date="2021" name="Nat. Commun.">
        <title>Genetic determinants of endophytism in the Arabidopsis root mycobiome.</title>
        <authorList>
            <person name="Mesny F."/>
            <person name="Miyauchi S."/>
            <person name="Thiergart T."/>
            <person name="Pickel B."/>
            <person name="Atanasova L."/>
            <person name="Karlsson M."/>
            <person name="Huettel B."/>
            <person name="Barry K.W."/>
            <person name="Haridas S."/>
            <person name="Chen C."/>
            <person name="Bauer D."/>
            <person name="Andreopoulos W."/>
            <person name="Pangilinan J."/>
            <person name="LaButti K."/>
            <person name="Riley R."/>
            <person name="Lipzen A."/>
            <person name="Clum A."/>
            <person name="Drula E."/>
            <person name="Henrissat B."/>
            <person name="Kohler A."/>
            <person name="Grigoriev I.V."/>
            <person name="Martin F.M."/>
            <person name="Hacquard S."/>
        </authorList>
    </citation>
    <scope>NUCLEOTIDE SEQUENCE</scope>
    <source>
        <strain evidence="2">MPI-SDFR-AT-0120</strain>
    </source>
</reference>
<evidence type="ECO:0000256" key="1">
    <source>
        <dbReference type="SAM" id="Phobius"/>
    </source>
</evidence>
<organism evidence="2 3">
    <name type="scientific">Paraphoma chrysanthemicola</name>
    <dbReference type="NCBI Taxonomy" id="798071"/>
    <lineage>
        <taxon>Eukaryota</taxon>
        <taxon>Fungi</taxon>
        <taxon>Dikarya</taxon>
        <taxon>Ascomycota</taxon>
        <taxon>Pezizomycotina</taxon>
        <taxon>Dothideomycetes</taxon>
        <taxon>Pleosporomycetidae</taxon>
        <taxon>Pleosporales</taxon>
        <taxon>Pleosporineae</taxon>
        <taxon>Phaeosphaeriaceae</taxon>
        <taxon>Paraphoma</taxon>
    </lineage>
</organism>
<keyword evidence="3" id="KW-1185">Reference proteome</keyword>
<feature type="transmembrane region" description="Helical" evidence="1">
    <location>
        <begin position="175"/>
        <end position="193"/>
    </location>
</feature>
<accession>A0A8K0RBC6</accession>
<name>A0A8K0RBC6_9PLEO</name>
<evidence type="ECO:0000313" key="3">
    <source>
        <dbReference type="Proteomes" id="UP000813461"/>
    </source>
</evidence>
<keyword evidence="1" id="KW-1133">Transmembrane helix</keyword>
<protein>
    <submittedName>
        <fullName evidence="2">Uncharacterized protein</fullName>
    </submittedName>
</protein>
<dbReference type="AlphaFoldDB" id="A0A8K0RBC6"/>
<keyword evidence="1" id="KW-0472">Membrane</keyword>
<gene>
    <name evidence="2" type="ORF">FB567DRAFT_263880</name>
</gene>